<dbReference type="PANTHER" id="PTHR10696">
    <property type="entry name" value="GAMMA-BUTYROBETAINE HYDROXYLASE-RELATED"/>
    <property type="match status" value="1"/>
</dbReference>
<accession>A0ABT4S733</accession>
<comment type="caution">
    <text evidence="6">The sequence shown here is derived from an EMBL/GenBank/DDBJ whole genome shotgun (WGS) entry which is preliminary data.</text>
</comment>
<evidence type="ECO:0000313" key="7">
    <source>
        <dbReference type="Proteomes" id="UP001144036"/>
    </source>
</evidence>
<evidence type="ECO:0000259" key="5">
    <source>
        <dbReference type="Pfam" id="PF02668"/>
    </source>
</evidence>
<dbReference type="InterPro" id="IPR042098">
    <property type="entry name" value="TauD-like_sf"/>
</dbReference>
<feature type="domain" description="TauD/TfdA-like" evidence="5">
    <location>
        <begin position="22"/>
        <end position="266"/>
    </location>
</feature>
<evidence type="ECO:0000256" key="2">
    <source>
        <dbReference type="ARBA" id="ARBA00023002"/>
    </source>
</evidence>
<name>A0ABT4S733_9ACTN</name>
<keyword evidence="4" id="KW-0045">Antibiotic biosynthesis</keyword>
<dbReference type="EMBL" id="JAPNNL010000011">
    <property type="protein sequence ID" value="MDA0632756.1"/>
    <property type="molecule type" value="Genomic_DNA"/>
</dbReference>
<reference evidence="6" key="1">
    <citation type="submission" date="2022-11" db="EMBL/GenBank/DDBJ databases">
        <title>Nonomuraea corallina sp. nov., a new species of the genus Nonomuraea isolated from sea side sediment in Thai sea.</title>
        <authorList>
            <person name="Ngamcharungchit C."/>
            <person name="Matsumoto A."/>
            <person name="Suriyachadkun C."/>
            <person name="Panbangred W."/>
            <person name="Inahashi Y."/>
            <person name="Intra B."/>
        </authorList>
    </citation>
    <scope>NUCLEOTIDE SEQUENCE</scope>
    <source>
        <strain evidence="6">MCN248</strain>
    </source>
</reference>
<evidence type="ECO:0000256" key="1">
    <source>
        <dbReference type="ARBA" id="ARBA00001954"/>
    </source>
</evidence>
<sequence length="310" mass="34366">MKILSKTIGCEIAAGPGERLADIDPAIVVQLLKKDGYVYFTGYEPALAEFEAFTEQFGTCAGSRHVHYPEGGEALGFHAEDSYNPYRPDALWFMCLFEGSDGGAPTGAVDGVRLLAELSPRWQEFCRANTLRFERHWAEETWRLATGPAGREEIERVLASLPRFGHRFLPDGTLYTCYESPIVVTTPNGDESFSNTMLQAMTEQTFYGMTLGDGAPVPEELAQTVRRWTLEHEIEIGWSAGDVAVIDNYRMMHRRAEYHGKDRDLRARHCENLFGTRLPDDSTALAAGVKSLIQSDVGLPVATGPLPTTV</sequence>
<keyword evidence="7" id="KW-1185">Reference proteome</keyword>
<dbReference type="InterPro" id="IPR003819">
    <property type="entry name" value="TauD/TfdA-like"/>
</dbReference>
<organism evidence="6 7">
    <name type="scientific">Nonomuraea corallina</name>
    <dbReference type="NCBI Taxonomy" id="2989783"/>
    <lineage>
        <taxon>Bacteria</taxon>
        <taxon>Bacillati</taxon>
        <taxon>Actinomycetota</taxon>
        <taxon>Actinomycetes</taxon>
        <taxon>Streptosporangiales</taxon>
        <taxon>Streptosporangiaceae</taxon>
        <taxon>Nonomuraea</taxon>
    </lineage>
</organism>
<gene>
    <name evidence="6" type="ORF">OUY22_04950</name>
</gene>
<keyword evidence="3" id="KW-0408">Iron</keyword>
<evidence type="ECO:0000256" key="4">
    <source>
        <dbReference type="ARBA" id="ARBA00023194"/>
    </source>
</evidence>
<proteinExistence type="predicted"/>
<evidence type="ECO:0000313" key="6">
    <source>
        <dbReference type="EMBL" id="MDA0632756.1"/>
    </source>
</evidence>
<dbReference type="SUPFAM" id="SSF51197">
    <property type="entry name" value="Clavaminate synthase-like"/>
    <property type="match status" value="1"/>
</dbReference>
<dbReference type="PANTHER" id="PTHR10696:SF56">
    <property type="entry name" value="TAUD_TFDA-LIKE DOMAIN-CONTAINING PROTEIN"/>
    <property type="match status" value="1"/>
</dbReference>
<dbReference type="RefSeq" id="WP_270153540.1">
    <property type="nucleotide sequence ID" value="NZ_JAPNNL010000011.1"/>
</dbReference>
<evidence type="ECO:0000256" key="3">
    <source>
        <dbReference type="ARBA" id="ARBA00023004"/>
    </source>
</evidence>
<comment type="cofactor">
    <cofactor evidence="1">
        <name>Fe(2+)</name>
        <dbReference type="ChEBI" id="CHEBI:29033"/>
    </cofactor>
</comment>
<dbReference type="Gene3D" id="3.60.130.10">
    <property type="entry name" value="Clavaminate synthase-like"/>
    <property type="match status" value="1"/>
</dbReference>
<keyword evidence="2" id="KW-0560">Oxidoreductase</keyword>
<dbReference type="Pfam" id="PF02668">
    <property type="entry name" value="TauD"/>
    <property type="match status" value="1"/>
</dbReference>
<keyword evidence="6" id="KW-0223">Dioxygenase</keyword>
<protein>
    <submittedName>
        <fullName evidence="6">TauD/TfdA family dioxygenase</fullName>
    </submittedName>
</protein>
<dbReference type="Proteomes" id="UP001144036">
    <property type="component" value="Unassembled WGS sequence"/>
</dbReference>
<dbReference type="GO" id="GO:0051213">
    <property type="term" value="F:dioxygenase activity"/>
    <property type="evidence" value="ECO:0007669"/>
    <property type="project" value="UniProtKB-KW"/>
</dbReference>
<dbReference type="InterPro" id="IPR050411">
    <property type="entry name" value="AlphaKG_dependent_hydroxylases"/>
</dbReference>